<comment type="caution">
    <text evidence="1">The sequence shown here is derived from an EMBL/GenBank/DDBJ whole genome shotgun (WGS) entry which is preliminary data.</text>
</comment>
<dbReference type="STRING" id="37659.GCA_000703125_00488"/>
<gene>
    <name evidence="1" type="ORF">BD821_10844</name>
</gene>
<evidence type="ECO:0000313" key="1">
    <source>
        <dbReference type="EMBL" id="PPK48283.1"/>
    </source>
</evidence>
<reference evidence="1 2" key="1">
    <citation type="submission" date="2018-02" db="EMBL/GenBank/DDBJ databases">
        <title>Genomic Encyclopedia of Archaeal and Bacterial Type Strains, Phase II (KMG-II): from individual species to whole genera.</title>
        <authorList>
            <person name="Goeker M."/>
        </authorList>
    </citation>
    <scope>NUCLEOTIDE SEQUENCE [LARGE SCALE GENOMIC DNA]</scope>
    <source>
        <strain evidence="1 2">DSM 15099</strain>
    </source>
</reference>
<organism evidence="1 2">
    <name type="scientific">Clostridium algidicarnis DSM 15099</name>
    <dbReference type="NCBI Taxonomy" id="1121295"/>
    <lineage>
        <taxon>Bacteria</taxon>
        <taxon>Bacillati</taxon>
        <taxon>Bacillota</taxon>
        <taxon>Clostridia</taxon>
        <taxon>Eubacteriales</taxon>
        <taxon>Clostridiaceae</taxon>
        <taxon>Clostridium</taxon>
    </lineage>
</organism>
<sequence>MNNEELVENITKEVMKRIKFMMETSSINKKTVLILEETKNSCQVVKGKIEQNEMSVDYIDTMKDVDSYEIILIQNLSNNELVNISKGYGNSPKEKMIIDMLLKGKRLYALEKGLQYKEHESKSPKALLKIFENYKDKLVSFGIEFKSLRAVLGNTKENNNIEVLGKSLVKESCNIGNSDNNKCLSSVLNKKLISESDIRNLKKEGLNEILICKGSIVTPLAKDFARINNIDIKIEG</sequence>
<evidence type="ECO:0000313" key="2">
    <source>
        <dbReference type="Proteomes" id="UP000239863"/>
    </source>
</evidence>
<dbReference type="Proteomes" id="UP000239863">
    <property type="component" value="Unassembled WGS sequence"/>
</dbReference>
<dbReference type="RefSeq" id="WP_169994041.1">
    <property type="nucleotide sequence ID" value="NZ_PTIS01000008.1"/>
</dbReference>
<protein>
    <submittedName>
        <fullName evidence="1">Ethanolamine utilization protein</fullName>
    </submittedName>
</protein>
<dbReference type="InterPro" id="IPR013372">
    <property type="entry name" value="Eut_put"/>
</dbReference>
<dbReference type="PIRSF" id="PIRSF034981">
    <property type="entry name" value="Eut_put"/>
    <property type="match status" value="1"/>
</dbReference>
<dbReference type="NCBIfam" id="TIGR02536">
    <property type="entry name" value="eut_hyp"/>
    <property type="match status" value="1"/>
</dbReference>
<dbReference type="EMBL" id="PTIS01000008">
    <property type="protein sequence ID" value="PPK48283.1"/>
    <property type="molecule type" value="Genomic_DNA"/>
</dbReference>
<dbReference type="AlphaFoldDB" id="A0A2S6FXT3"/>
<name>A0A2S6FXT3_9CLOT</name>
<proteinExistence type="predicted"/>
<accession>A0A2S6FXT3</accession>